<keyword evidence="2" id="KW-0378">Hydrolase</keyword>
<evidence type="ECO:0000313" key="6">
    <source>
        <dbReference type="EMBL" id="KAJ5097255.1"/>
    </source>
</evidence>
<dbReference type="EMBL" id="JAPQKH010000005">
    <property type="protein sequence ID" value="KAJ5097255.1"/>
    <property type="molecule type" value="Genomic_DNA"/>
</dbReference>
<dbReference type="SUPFAM" id="SSF82171">
    <property type="entry name" value="DPP6 N-terminal domain-like"/>
    <property type="match status" value="1"/>
</dbReference>
<dbReference type="GO" id="GO:0004252">
    <property type="term" value="F:serine-type endopeptidase activity"/>
    <property type="evidence" value="ECO:0007669"/>
    <property type="project" value="TreeGrafter"/>
</dbReference>
<dbReference type="AlphaFoldDB" id="A0A9W9FBX0"/>
<protein>
    <recommendedName>
        <fullName evidence="4">Dipeptidyl-peptidase V</fullName>
    </recommendedName>
</protein>
<evidence type="ECO:0000256" key="1">
    <source>
        <dbReference type="ARBA" id="ARBA00010040"/>
    </source>
</evidence>
<dbReference type="InterPro" id="IPR001375">
    <property type="entry name" value="Peptidase_S9_cat"/>
</dbReference>
<evidence type="ECO:0000256" key="4">
    <source>
        <dbReference type="ARBA" id="ARBA00032829"/>
    </source>
</evidence>
<dbReference type="Gene3D" id="3.40.50.1820">
    <property type="entry name" value="alpha/beta hydrolase"/>
    <property type="match status" value="1"/>
</dbReference>
<accession>A0A9W9FBX0</accession>
<dbReference type="GO" id="GO:0017000">
    <property type="term" value="P:antibiotic biosynthetic process"/>
    <property type="evidence" value="ECO:0007669"/>
    <property type="project" value="UniProtKB-ARBA"/>
</dbReference>
<dbReference type="InterPro" id="IPR011042">
    <property type="entry name" value="6-blade_b-propeller_TolB-like"/>
</dbReference>
<reference evidence="6" key="1">
    <citation type="submission" date="2022-11" db="EMBL/GenBank/DDBJ databases">
        <authorList>
            <person name="Petersen C."/>
        </authorList>
    </citation>
    <scope>NUCLEOTIDE SEQUENCE</scope>
    <source>
        <strain evidence="6">IBT 30069</strain>
    </source>
</reference>
<dbReference type="PANTHER" id="PTHR42776">
    <property type="entry name" value="SERINE PEPTIDASE S9 FAMILY MEMBER"/>
    <property type="match status" value="1"/>
</dbReference>
<dbReference type="InterPro" id="IPR029058">
    <property type="entry name" value="AB_hydrolase_fold"/>
</dbReference>
<sequence>MEHKITLDLDTLADVAVPRDLRISPDGTRVIYSLRPFTYKSEAATSALWIAEIGKEQSARQFTSGLFNDEDPKWSPDGTTIAFKSDRAKAGKSSAIYIMPLSGGEAFAITPIEHERFIPKFEWSPNGTCIAFTRADEKSDEEARKEKEKDDAKVWGEDWKFRRLRLLHLATKTLETIVGGNQHISDFSWSPDGKQLVYVDHGTPEIHSPMINGAKIHVFNTIKKGSNKVASFPGPLTNIEWGEHGVYFLAAVVPKSCATSNQLYKLSLEKRSWSSFGNFGVTDCCTKLQKSKSHLAVSAQASLEDVLYSLDHDKLTEGYRARQGISAFDVSKSHEKTQVAFIKSNSSNPDEVFSVDTKSTSIVRLSNHNSTLASLNISNARPIMAVASDGYDLDGVLFLPSKYKESDGPLPTVLYIHGGPYFRLTDSFSIHMHYEVPLLVSAGYAVLCPNYRGSSGRGQKHAGFARGKMGIFDYADCITMLNEAIQQSFVDASRVLVGGWSQGGFLSYLTVTRPDFQFRGAICGAGVSDWDSMAMSSDAYWFERDLAGGAPWDVDTKNGKKLVDGEEFDKPLPDGSKKWLKKTSGGHGSALWHMRNVKTPVLIFHGEADIRVPFFQGVAFYRACIHNNVPVTMVSYPREGHIFTERKHIIDMWKRILQFADLHLQ</sequence>
<organism evidence="6 7">
    <name type="scientific">Penicillium angulare</name>
    <dbReference type="NCBI Taxonomy" id="116970"/>
    <lineage>
        <taxon>Eukaryota</taxon>
        <taxon>Fungi</taxon>
        <taxon>Dikarya</taxon>
        <taxon>Ascomycota</taxon>
        <taxon>Pezizomycotina</taxon>
        <taxon>Eurotiomycetes</taxon>
        <taxon>Eurotiomycetidae</taxon>
        <taxon>Eurotiales</taxon>
        <taxon>Aspergillaceae</taxon>
        <taxon>Penicillium</taxon>
    </lineage>
</organism>
<evidence type="ECO:0000256" key="3">
    <source>
        <dbReference type="ARBA" id="ARBA00022825"/>
    </source>
</evidence>
<keyword evidence="7" id="KW-1185">Reference proteome</keyword>
<feature type="domain" description="Peptidase S9 prolyl oligopeptidase catalytic" evidence="5">
    <location>
        <begin position="433"/>
        <end position="664"/>
    </location>
</feature>
<keyword evidence="3" id="KW-0645">Protease</keyword>
<comment type="caution">
    <text evidence="6">The sequence shown here is derived from an EMBL/GenBank/DDBJ whole genome shotgun (WGS) entry which is preliminary data.</text>
</comment>
<dbReference type="Pfam" id="PF07676">
    <property type="entry name" value="PD40"/>
    <property type="match status" value="2"/>
</dbReference>
<keyword evidence="3" id="KW-0720">Serine protease</keyword>
<dbReference type="PANTHER" id="PTHR42776:SF27">
    <property type="entry name" value="DIPEPTIDYL PEPTIDASE FAMILY MEMBER 6"/>
    <property type="match status" value="1"/>
</dbReference>
<dbReference type="GO" id="GO:0006508">
    <property type="term" value="P:proteolysis"/>
    <property type="evidence" value="ECO:0007669"/>
    <property type="project" value="InterPro"/>
</dbReference>
<comment type="similarity">
    <text evidence="1">Belongs to the peptidase S9C family.</text>
</comment>
<proteinExistence type="inferred from homology"/>
<gene>
    <name evidence="6" type="ORF">N7456_007976</name>
</gene>
<dbReference type="InterPro" id="IPR011659">
    <property type="entry name" value="WD40"/>
</dbReference>
<dbReference type="SUPFAM" id="SSF53474">
    <property type="entry name" value="alpha/beta-Hydrolases"/>
    <property type="match status" value="1"/>
</dbReference>
<evidence type="ECO:0000313" key="7">
    <source>
        <dbReference type="Proteomes" id="UP001149165"/>
    </source>
</evidence>
<dbReference type="OrthoDB" id="43744at2759"/>
<dbReference type="Pfam" id="PF00326">
    <property type="entry name" value="Peptidase_S9"/>
    <property type="match status" value="1"/>
</dbReference>
<name>A0A9W9FBX0_9EURO</name>
<evidence type="ECO:0000259" key="5">
    <source>
        <dbReference type="Pfam" id="PF00326"/>
    </source>
</evidence>
<dbReference type="Proteomes" id="UP001149165">
    <property type="component" value="Unassembled WGS sequence"/>
</dbReference>
<evidence type="ECO:0000256" key="2">
    <source>
        <dbReference type="ARBA" id="ARBA00022801"/>
    </source>
</evidence>
<dbReference type="GO" id="GO:0072330">
    <property type="term" value="P:monocarboxylic acid biosynthetic process"/>
    <property type="evidence" value="ECO:0007669"/>
    <property type="project" value="UniProtKB-ARBA"/>
</dbReference>
<dbReference type="Gene3D" id="2.120.10.30">
    <property type="entry name" value="TolB, C-terminal domain"/>
    <property type="match status" value="1"/>
</dbReference>
<reference evidence="6" key="2">
    <citation type="journal article" date="2023" name="IMA Fungus">
        <title>Comparative genomic study of the Penicillium genus elucidates a diverse pangenome and 15 lateral gene transfer events.</title>
        <authorList>
            <person name="Petersen C."/>
            <person name="Sorensen T."/>
            <person name="Nielsen M.R."/>
            <person name="Sondergaard T.E."/>
            <person name="Sorensen J.L."/>
            <person name="Fitzpatrick D.A."/>
            <person name="Frisvad J.C."/>
            <person name="Nielsen K.L."/>
        </authorList>
    </citation>
    <scope>NUCLEOTIDE SEQUENCE</scope>
    <source>
        <strain evidence="6">IBT 30069</strain>
    </source>
</reference>